<dbReference type="AlphaFoldDB" id="A0A6P6BZI8"/>
<keyword evidence="1" id="KW-0812">Transmembrane</keyword>
<sequence length="211" mass="21981">MSSAQPATEGRASDVEILSQHVDEGRSFDPGPLVPFAYRDLPLAAADLSAAGSQLLSNLDEDDQEGSAWLQPCCGKRAAAWQVFLLSASVNSLLVACVVLVVTLLTLELLIDVKLLQCLSSGSVPCCPLSLRAHLALALSPVPCFGPSPGKALAVAPVCKRAFQTNASTPRAARWQVGGMSDENASLPTDSLCGLRRVTVRLCASAAPALT</sequence>
<keyword evidence="2" id="KW-1185">Reference proteome</keyword>
<evidence type="ECO:0000313" key="2">
    <source>
        <dbReference type="Proteomes" id="UP000515202"/>
    </source>
</evidence>
<reference evidence="3" key="1">
    <citation type="submission" date="2025-08" db="UniProtKB">
        <authorList>
            <consortium name="RefSeq"/>
        </authorList>
    </citation>
    <scope>IDENTIFICATION</scope>
    <source>
        <tissue evidence="3">Kidney</tissue>
    </source>
</reference>
<dbReference type="GO" id="GO:0030425">
    <property type="term" value="C:dendrite"/>
    <property type="evidence" value="ECO:0007669"/>
    <property type="project" value="TreeGrafter"/>
</dbReference>
<dbReference type="OrthoDB" id="427456at2759"/>
<proteinExistence type="predicted"/>
<dbReference type="PANTHER" id="PTHR46842:SF1">
    <property type="entry name" value="TRANSMEMBRANE PROTEIN 266"/>
    <property type="match status" value="1"/>
</dbReference>
<feature type="transmembrane region" description="Helical" evidence="1">
    <location>
        <begin position="93"/>
        <end position="111"/>
    </location>
</feature>
<evidence type="ECO:0000256" key="1">
    <source>
        <dbReference type="SAM" id="Phobius"/>
    </source>
</evidence>
<accession>A0A6P6BZI8</accession>
<dbReference type="GO" id="GO:0022832">
    <property type="term" value="F:voltage-gated channel activity"/>
    <property type="evidence" value="ECO:0007669"/>
    <property type="project" value="InterPro"/>
</dbReference>
<organism evidence="2 3">
    <name type="scientific">Pteropus vampyrus</name>
    <name type="common">Large flying fox</name>
    <dbReference type="NCBI Taxonomy" id="132908"/>
    <lineage>
        <taxon>Eukaryota</taxon>
        <taxon>Metazoa</taxon>
        <taxon>Chordata</taxon>
        <taxon>Craniata</taxon>
        <taxon>Vertebrata</taxon>
        <taxon>Euteleostomi</taxon>
        <taxon>Mammalia</taxon>
        <taxon>Eutheria</taxon>
        <taxon>Laurasiatheria</taxon>
        <taxon>Chiroptera</taxon>
        <taxon>Yinpterochiroptera</taxon>
        <taxon>Pteropodoidea</taxon>
        <taxon>Pteropodidae</taxon>
        <taxon>Pteropodinae</taxon>
        <taxon>Pteropus</taxon>
    </lineage>
</organism>
<dbReference type="PANTHER" id="PTHR46842">
    <property type="entry name" value="TRANSMEMBRANE PROTEIN 266"/>
    <property type="match status" value="1"/>
</dbReference>
<dbReference type="GeneID" id="111732779"/>
<dbReference type="KEGG" id="pvp:111732779"/>
<dbReference type="Proteomes" id="UP000515202">
    <property type="component" value="Unplaced"/>
</dbReference>
<protein>
    <submittedName>
        <fullName evidence="3">Transmembrane protein 266-like</fullName>
    </submittedName>
</protein>
<keyword evidence="1" id="KW-1133">Transmembrane helix</keyword>
<evidence type="ECO:0000313" key="3">
    <source>
        <dbReference type="RefSeq" id="XP_023380492.1"/>
    </source>
</evidence>
<dbReference type="InterPro" id="IPR042857">
    <property type="entry name" value="TMEM266"/>
</dbReference>
<gene>
    <name evidence="3" type="primary">LOC111732779</name>
</gene>
<name>A0A6P6BZI8_PTEVA</name>
<dbReference type="GO" id="GO:0005886">
    <property type="term" value="C:plasma membrane"/>
    <property type="evidence" value="ECO:0007669"/>
    <property type="project" value="InterPro"/>
</dbReference>
<dbReference type="RefSeq" id="XP_023380492.1">
    <property type="nucleotide sequence ID" value="XM_023524724.1"/>
</dbReference>
<keyword evidence="1" id="KW-0472">Membrane</keyword>